<sequence>MAAPVLVRYDSQGEIVDVEEFEVARAILAGHTQRLSQQVQSKHLFEICIAFGHQSTAAALLTHGVPGCRVELCHLGPFAGKARLKRDDLGCKCGSPWRTCDFCCWGSELADGVWIEDWDAELANAVAAAQEAAGRPVARAMLAALRSGKDFRSFDVSEAAMARLLDLAILTGDADLAQRCAQRCTRRPLRRWCSQDFFDNLRPFLLRASAPDVTAAAILSGVTLQELSVEYRGREHVNHYVGDVSVECPIPLREAIALCGDLQLWQRLSPLLPERQRPWIPRTCDAGWLFCLPLSDGKHKLCLDRLRTASLANLALSEFVFGQSSFHTFCAACQCGVGSHLSARPRLLDVAIFLGQSACAELLASCAAASATAWTRQACLPDEQCDDCGEAAVWEVFCARTSSLTERRVAGGAALRAALARAPRLAAPMGLGVYQVLLAWGRGKEVPSDLVNIVLSFAAERPQIACVLEGLEEELLPSASLVREQERVEPSEAPEPAEALAAPDVDMEGDLLSGDESVVVQEQEHPSEAVIPQAAESRAAPDVETEGEEGKSTNDLLTAVRNSRNETVPLSSDGVVCFRLTRKANAPHVNELLFNIEGPLAELHRRVLDAGCEVAPEWSPVKALFVPLTQAQLLEFTGDGVELGKEHILALQSDGPLLEQAIRSLRKKNRPRLRPSVHGDDDDQEDEDEAVIEVEMSGLRTDSNVGFPIYQA</sequence>
<keyword evidence="3" id="KW-1185">Reference proteome</keyword>
<gene>
    <name evidence="2" type="ORF">SPIL2461_LOCUS2997</name>
</gene>
<name>A0A812K530_SYMPI</name>
<accession>A0A812K530</accession>
<evidence type="ECO:0000256" key="1">
    <source>
        <dbReference type="SAM" id="MobiDB-lite"/>
    </source>
</evidence>
<organism evidence="2 3">
    <name type="scientific">Symbiodinium pilosum</name>
    <name type="common">Dinoflagellate</name>
    <dbReference type="NCBI Taxonomy" id="2952"/>
    <lineage>
        <taxon>Eukaryota</taxon>
        <taxon>Sar</taxon>
        <taxon>Alveolata</taxon>
        <taxon>Dinophyceae</taxon>
        <taxon>Suessiales</taxon>
        <taxon>Symbiodiniaceae</taxon>
        <taxon>Symbiodinium</taxon>
    </lineage>
</organism>
<evidence type="ECO:0000313" key="2">
    <source>
        <dbReference type="EMBL" id="CAE7222596.1"/>
    </source>
</evidence>
<protein>
    <submittedName>
        <fullName evidence="2">Uncharacterized protein</fullName>
    </submittedName>
</protein>
<comment type="caution">
    <text evidence="2">The sequence shown here is derived from an EMBL/GenBank/DDBJ whole genome shotgun (WGS) entry which is preliminary data.</text>
</comment>
<feature type="region of interest" description="Disordered" evidence="1">
    <location>
        <begin position="669"/>
        <end position="688"/>
    </location>
</feature>
<reference evidence="2" key="1">
    <citation type="submission" date="2021-02" db="EMBL/GenBank/DDBJ databases">
        <authorList>
            <person name="Dougan E. K."/>
            <person name="Rhodes N."/>
            <person name="Thang M."/>
            <person name="Chan C."/>
        </authorList>
    </citation>
    <scope>NUCLEOTIDE SEQUENCE</scope>
</reference>
<dbReference type="Proteomes" id="UP000649617">
    <property type="component" value="Unassembled WGS sequence"/>
</dbReference>
<dbReference type="AlphaFoldDB" id="A0A812K530"/>
<dbReference type="OrthoDB" id="420603at2759"/>
<evidence type="ECO:0000313" key="3">
    <source>
        <dbReference type="Proteomes" id="UP000649617"/>
    </source>
</evidence>
<proteinExistence type="predicted"/>
<dbReference type="EMBL" id="CAJNIZ010003450">
    <property type="protein sequence ID" value="CAE7222596.1"/>
    <property type="molecule type" value="Genomic_DNA"/>
</dbReference>
<feature type="region of interest" description="Disordered" evidence="1">
    <location>
        <begin position="523"/>
        <end position="555"/>
    </location>
</feature>